<dbReference type="SMART" id="SM00349">
    <property type="entry name" value="KRAB"/>
    <property type="match status" value="1"/>
</dbReference>
<dbReference type="SUPFAM" id="SSF109640">
    <property type="entry name" value="KRAB domain (Kruppel-associated box)"/>
    <property type="match status" value="1"/>
</dbReference>
<reference evidence="3" key="1">
    <citation type="submission" date="2023-06" db="EMBL/GenBank/DDBJ databases">
        <title>Reference genome for the Northern bat (Eptesicus nilssonii), a most northern bat species.</title>
        <authorList>
            <person name="Laine V.N."/>
            <person name="Pulliainen A.T."/>
            <person name="Lilley T.M."/>
        </authorList>
    </citation>
    <scope>NUCLEOTIDE SEQUENCE</scope>
    <source>
        <strain evidence="3">BLF_Eptnil</strain>
        <tissue evidence="3">Kidney</tissue>
    </source>
</reference>
<organism evidence="3 4">
    <name type="scientific">Cnephaeus nilssonii</name>
    <name type="common">Northern bat</name>
    <name type="synonym">Eptesicus nilssonii</name>
    <dbReference type="NCBI Taxonomy" id="3371016"/>
    <lineage>
        <taxon>Eukaryota</taxon>
        <taxon>Metazoa</taxon>
        <taxon>Chordata</taxon>
        <taxon>Craniata</taxon>
        <taxon>Vertebrata</taxon>
        <taxon>Euteleostomi</taxon>
        <taxon>Mammalia</taxon>
        <taxon>Eutheria</taxon>
        <taxon>Laurasiatheria</taxon>
        <taxon>Chiroptera</taxon>
        <taxon>Yangochiroptera</taxon>
        <taxon>Vespertilionidae</taxon>
        <taxon>Cnephaeus</taxon>
    </lineage>
</organism>
<dbReference type="Proteomes" id="UP001177744">
    <property type="component" value="Unassembled WGS sequence"/>
</dbReference>
<dbReference type="InterPro" id="IPR001909">
    <property type="entry name" value="KRAB"/>
</dbReference>
<dbReference type="EMBL" id="JAULJE010000005">
    <property type="protein sequence ID" value="KAK1342707.1"/>
    <property type="molecule type" value="Genomic_DNA"/>
</dbReference>
<dbReference type="Pfam" id="PF01352">
    <property type="entry name" value="KRAB"/>
    <property type="match status" value="1"/>
</dbReference>
<dbReference type="PANTHER" id="PTHR14947:SF26">
    <property type="entry name" value="RIKEN CDNA D130040H23 GENE"/>
    <property type="match status" value="1"/>
</dbReference>
<evidence type="ECO:0000313" key="3">
    <source>
        <dbReference type="EMBL" id="KAK1342707.1"/>
    </source>
</evidence>
<protein>
    <recommendedName>
        <fullName evidence="2">KRAB domain-containing protein</fullName>
    </recommendedName>
</protein>
<feature type="region of interest" description="Disordered" evidence="1">
    <location>
        <begin position="30"/>
        <end position="51"/>
    </location>
</feature>
<feature type="compositionally biased region" description="Polar residues" evidence="1">
    <location>
        <begin position="37"/>
        <end position="51"/>
    </location>
</feature>
<dbReference type="AlphaFoldDB" id="A0AA40LSW5"/>
<sequence>MWWQDRKWYIRVGTDPEWATGLEAALQESVVGPSSKPHMTTPGSISGSEARSQLLERPARPSFETSILAHLWLLGAGRMVLGAVLPHDSVAFEDVNMEFTMEEWAFLNPTQKKLYADVMLETFWNLASVACILEEKGEDHDTEDKYEYHGMNLSSHTVERVCTRKDGIRCRENFSQIPSHNEKRETPTEIKQPKVTLCRQIFMLYLSLNNHLSSHIGPNLYLCQEYEENPYECKEPGKLSGITTIFEAMKAAPVGKLSTIQPPLEIMKELILGKDAMNVKFVVKFSLIQLPSKIIKELILGKNRMIVNNVEKTSLLCVPSDTMKKFILG</sequence>
<name>A0AA40LSW5_CNENI</name>
<dbReference type="PROSITE" id="PS50805">
    <property type="entry name" value="KRAB"/>
    <property type="match status" value="1"/>
</dbReference>
<dbReference type="CDD" id="cd07765">
    <property type="entry name" value="KRAB_A-box"/>
    <property type="match status" value="1"/>
</dbReference>
<dbReference type="PANTHER" id="PTHR14947">
    <property type="entry name" value="ZINC FINGER PROTEIN"/>
    <property type="match status" value="1"/>
</dbReference>
<keyword evidence="4" id="KW-1185">Reference proteome</keyword>
<comment type="caution">
    <text evidence="3">The sequence shown here is derived from an EMBL/GenBank/DDBJ whole genome shotgun (WGS) entry which is preliminary data.</text>
</comment>
<dbReference type="InterPro" id="IPR039938">
    <property type="entry name" value="Sp4-like"/>
</dbReference>
<gene>
    <name evidence="3" type="ORF">QTO34_015473</name>
</gene>
<feature type="domain" description="KRAB" evidence="2">
    <location>
        <begin position="90"/>
        <end position="161"/>
    </location>
</feature>
<proteinExistence type="predicted"/>
<dbReference type="InterPro" id="IPR036051">
    <property type="entry name" value="KRAB_dom_sf"/>
</dbReference>
<evidence type="ECO:0000256" key="1">
    <source>
        <dbReference type="SAM" id="MobiDB-lite"/>
    </source>
</evidence>
<dbReference type="Gene3D" id="6.10.140.140">
    <property type="match status" value="1"/>
</dbReference>
<accession>A0AA40LSW5</accession>
<evidence type="ECO:0000313" key="4">
    <source>
        <dbReference type="Proteomes" id="UP001177744"/>
    </source>
</evidence>
<dbReference type="GO" id="GO:0006355">
    <property type="term" value="P:regulation of DNA-templated transcription"/>
    <property type="evidence" value="ECO:0007669"/>
    <property type="project" value="InterPro"/>
</dbReference>
<evidence type="ECO:0000259" key="2">
    <source>
        <dbReference type="PROSITE" id="PS50805"/>
    </source>
</evidence>